<dbReference type="SUPFAM" id="SSF51905">
    <property type="entry name" value="FAD/NAD(P)-binding domain"/>
    <property type="match status" value="1"/>
</dbReference>
<evidence type="ECO:0000259" key="1">
    <source>
        <dbReference type="Pfam" id="PF01494"/>
    </source>
</evidence>
<dbReference type="PANTHER" id="PTHR46865:SF8">
    <property type="entry name" value="POSSIBLE OXIDOREDUCTASE"/>
    <property type="match status" value="1"/>
</dbReference>
<evidence type="ECO:0000313" key="2">
    <source>
        <dbReference type="EMBL" id="MQM28084.1"/>
    </source>
</evidence>
<dbReference type="PRINTS" id="PR00420">
    <property type="entry name" value="RNGMNOXGNASE"/>
</dbReference>
<comment type="caution">
    <text evidence="2">The sequence shown here is derived from an EMBL/GenBank/DDBJ whole genome shotgun (WGS) entry which is preliminary data.</text>
</comment>
<dbReference type="Proteomes" id="UP000477750">
    <property type="component" value="Unassembled WGS sequence"/>
</dbReference>
<reference evidence="2 3" key="1">
    <citation type="submission" date="2019-10" db="EMBL/GenBank/DDBJ databases">
        <title>Glycomyces albidus sp. nov., a novel actinomycete isolated from rhizosphere soil of wheat (Triticum aestivum L.).</title>
        <authorList>
            <person name="Qian L."/>
        </authorList>
    </citation>
    <scope>NUCLEOTIDE SEQUENCE [LARGE SCALE GENOMIC DNA]</scope>
    <source>
        <strain evidence="2 3">NEAU-7082</strain>
    </source>
</reference>
<feature type="domain" description="FAD-binding" evidence="1">
    <location>
        <begin position="3"/>
        <end position="334"/>
    </location>
</feature>
<dbReference type="PANTHER" id="PTHR46865">
    <property type="entry name" value="OXIDOREDUCTASE-RELATED"/>
    <property type="match status" value="1"/>
</dbReference>
<protein>
    <submittedName>
        <fullName evidence="2">FAD-dependent oxidoreductase</fullName>
    </submittedName>
</protein>
<name>A0A6L5GEE4_9ACTN</name>
<dbReference type="GO" id="GO:0071949">
    <property type="term" value="F:FAD binding"/>
    <property type="evidence" value="ECO:0007669"/>
    <property type="project" value="InterPro"/>
</dbReference>
<accession>A0A6L5GEE4</accession>
<proteinExistence type="predicted"/>
<dbReference type="AlphaFoldDB" id="A0A6L5GEE4"/>
<gene>
    <name evidence="2" type="ORF">GFD30_21330</name>
</gene>
<keyword evidence="3" id="KW-1185">Reference proteome</keyword>
<dbReference type="RefSeq" id="WP_153027199.1">
    <property type="nucleotide sequence ID" value="NZ_WIAO01000035.1"/>
</dbReference>
<dbReference type="InterPro" id="IPR036188">
    <property type="entry name" value="FAD/NAD-bd_sf"/>
</dbReference>
<evidence type="ECO:0000313" key="3">
    <source>
        <dbReference type="Proteomes" id="UP000477750"/>
    </source>
</evidence>
<dbReference type="InterPro" id="IPR051704">
    <property type="entry name" value="FAD_aromatic-hydroxylase"/>
</dbReference>
<sequence length="388" mass="43052">MRALICGAGIAGLALANRLHYHGWDVHLVDHAPGPRPQGYMIDFSGPGYEALTAMGLRDRLHEAASPVKEFRYIDARGRTTVGVDYALFAKALNGELVSIMRPALERMLRESLHDAVDLRYRTTVDRIDPDRAHLSDGTEVEADLIVGADGVHSRVRSLVLGPEADHLRYLGMHTGAFVFTDPDVFAQVRGRFMLTETLNRQMGLYGLTDDRVAVFTVHRTPDPDLPDDPRDALRRHYTGLGDLAQRALDQCPDPDQVYYDQVAQTHPPRWGDGRTVLIGDAAAAVSLIAGQGASLGIAGAYVLAERLQHESTVAEGIADYERRWRPVASDVQRAARDRITEWFLPRTPARLLLRRWGFRAMHLPGLDRLLVGPLFPKSHRTVAELAA</sequence>
<dbReference type="Gene3D" id="3.30.9.10">
    <property type="entry name" value="D-Amino Acid Oxidase, subunit A, domain 2"/>
    <property type="match status" value="1"/>
</dbReference>
<dbReference type="InterPro" id="IPR002938">
    <property type="entry name" value="FAD-bd"/>
</dbReference>
<organism evidence="2 3">
    <name type="scientific">Glycomyces albidus</name>
    <dbReference type="NCBI Taxonomy" id="2656774"/>
    <lineage>
        <taxon>Bacteria</taxon>
        <taxon>Bacillati</taxon>
        <taxon>Actinomycetota</taxon>
        <taxon>Actinomycetes</taxon>
        <taxon>Glycomycetales</taxon>
        <taxon>Glycomycetaceae</taxon>
        <taxon>Glycomyces</taxon>
    </lineage>
</organism>
<dbReference type="Pfam" id="PF01494">
    <property type="entry name" value="FAD_binding_3"/>
    <property type="match status" value="1"/>
</dbReference>
<dbReference type="Gene3D" id="3.50.50.60">
    <property type="entry name" value="FAD/NAD(P)-binding domain"/>
    <property type="match status" value="1"/>
</dbReference>
<dbReference type="EMBL" id="WIAO01000035">
    <property type="protein sequence ID" value="MQM28084.1"/>
    <property type="molecule type" value="Genomic_DNA"/>
</dbReference>